<feature type="domain" description="CBS" evidence="10">
    <location>
        <begin position="143"/>
        <end position="206"/>
    </location>
</feature>
<evidence type="ECO:0000259" key="10">
    <source>
        <dbReference type="PROSITE" id="PS51371"/>
    </source>
</evidence>
<dbReference type="SUPFAM" id="SSF161093">
    <property type="entry name" value="MgtE membrane domain-like"/>
    <property type="match status" value="1"/>
</dbReference>
<dbReference type="InterPro" id="IPR006667">
    <property type="entry name" value="SLC41_membr_dom"/>
</dbReference>
<dbReference type="Proteomes" id="UP000592294">
    <property type="component" value="Unassembled WGS sequence"/>
</dbReference>
<dbReference type="Pfam" id="PF03448">
    <property type="entry name" value="MgtE_N"/>
    <property type="match status" value="1"/>
</dbReference>
<dbReference type="SUPFAM" id="SSF54631">
    <property type="entry name" value="CBS-domain pair"/>
    <property type="match status" value="1"/>
</dbReference>
<evidence type="ECO:0000256" key="3">
    <source>
        <dbReference type="ARBA" id="ARBA00022448"/>
    </source>
</evidence>
<dbReference type="PROSITE" id="PS51371">
    <property type="entry name" value="CBS"/>
    <property type="match status" value="2"/>
</dbReference>
<evidence type="ECO:0000256" key="7">
    <source>
        <dbReference type="ARBA" id="ARBA00023136"/>
    </source>
</evidence>
<keyword evidence="8" id="KW-0129">CBS domain</keyword>
<keyword evidence="12" id="KW-1185">Reference proteome</keyword>
<keyword evidence="7 9" id="KW-0472">Membrane</keyword>
<feature type="transmembrane region" description="Helical" evidence="9">
    <location>
        <begin position="391"/>
        <end position="413"/>
    </location>
</feature>
<dbReference type="InterPro" id="IPR036739">
    <property type="entry name" value="SLC41_membr_dom_sf"/>
</dbReference>
<dbReference type="InterPro" id="IPR038076">
    <property type="entry name" value="MgtE_N_sf"/>
</dbReference>
<comment type="similarity">
    <text evidence="2 9">Belongs to the SLC41A transporter family.</text>
</comment>
<keyword evidence="9" id="KW-0479">Metal-binding</keyword>
<dbReference type="PANTHER" id="PTHR43773">
    <property type="entry name" value="MAGNESIUM TRANSPORTER MGTE"/>
    <property type="match status" value="1"/>
</dbReference>
<organism evidence="11 12">
    <name type="scientific">Allochromatium humboldtianum</name>
    <dbReference type="NCBI Taxonomy" id="504901"/>
    <lineage>
        <taxon>Bacteria</taxon>
        <taxon>Pseudomonadati</taxon>
        <taxon>Pseudomonadota</taxon>
        <taxon>Gammaproteobacteria</taxon>
        <taxon>Chromatiales</taxon>
        <taxon>Chromatiaceae</taxon>
        <taxon>Allochromatium</taxon>
    </lineage>
</organism>
<evidence type="ECO:0000256" key="4">
    <source>
        <dbReference type="ARBA" id="ARBA00022692"/>
    </source>
</evidence>
<evidence type="ECO:0000256" key="2">
    <source>
        <dbReference type="ARBA" id="ARBA00009749"/>
    </source>
</evidence>
<dbReference type="GO" id="GO:0046872">
    <property type="term" value="F:metal ion binding"/>
    <property type="evidence" value="ECO:0007669"/>
    <property type="project" value="UniProtKB-KW"/>
</dbReference>
<dbReference type="InterPro" id="IPR006668">
    <property type="entry name" value="Mg_transptr_MgtE_intracell_dom"/>
</dbReference>
<evidence type="ECO:0000256" key="9">
    <source>
        <dbReference type="RuleBase" id="RU362011"/>
    </source>
</evidence>
<comment type="subunit">
    <text evidence="9">Homodimer.</text>
</comment>
<reference evidence="11 12" key="1">
    <citation type="submission" date="2020-06" db="EMBL/GenBank/DDBJ databases">
        <title>Whole-genome sequence of Allochromatium humboldtianum DSM 21881, type strain.</title>
        <authorList>
            <person name="Kyndt J.A."/>
            <person name="Meyer T.E."/>
        </authorList>
    </citation>
    <scope>NUCLEOTIDE SEQUENCE [LARGE SCALE GENOMIC DNA]</scope>
    <source>
        <strain evidence="11 12">DSM 21881</strain>
    </source>
</reference>
<feature type="transmembrane region" description="Helical" evidence="9">
    <location>
        <begin position="364"/>
        <end position="385"/>
    </location>
</feature>
<dbReference type="PANTHER" id="PTHR43773:SF1">
    <property type="entry name" value="MAGNESIUM TRANSPORTER MGTE"/>
    <property type="match status" value="1"/>
</dbReference>
<gene>
    <name evidence="11" type="primary">mgtE</name>
    <name evidence="11" type="ORF">HW932_11710</name>
</gene>
<dbReference type="Gene3D" id="3.10.580.10">
    <property type="entry name" value="CBS-domain"/>
    <property type="match status" value="1"/>
</dbReference>
<dbReference type="InterPro" id="IPR006669">
    <property type="entry name" value="MgtE_transporter"/>
</dbReference>
<dbReference type="NCBIfam" id="TIGR00400">
    <property type="entry name" value="mgtE"/>
    <property type="match status" value="1"/>
</dbReference>
<name>A0A850R9H2_9GAMM</name>
<feature type="transmembrane region" description="Helical" evidence="9">
    <location>
        <begin position="425"/>
        <end position="452"/>
    </location>
</feature>
<dbReference type="Pfam" id="PF01769">
    <property type="entry name" value="MgtE"/>
    <property type="match status" value="1"/>
</dbReference>
<dbReference type="EMBL" id="JABZEO010000007">
    <property type="protein sequence ID" value="NVZ09928.1"/>
    <property type="molecule type" value="Genomic_DNA"/>
</dbReference>
<dbReference type="Gene3D" id="1.25.60.10">
    <property type="entry name" value="MgtE N-terminal domain-like"/>
    <property type="match status" value="1"/>
</dbReference>
<evidence type="ECO:0000256" key="5">
    <source>
        <dbReference type="ARBA" id="ARBA00022842"/>
    </source>
</evidence>
<dbReference type="SUPFAM" id="SSF158791">
    <property type="entry name" value="MgtE N-terminal domain-like"/>
    <property type="match status" value="1"/>
</dbReference>
<protein>
    <recommendedName>
        <fullName evidence="9">Magnesium transporter MgtE</fullName>
    </recommendedName>
</protein>
<dbReference type="InterPro" id="IPR046342">
    <property type="entry name" value="CBS_dom_sf"/>
</dbReference>
<keyword evidence="5 9" id="KW-0460">Magnesium</keyword>
<keyword evidence="6 9" id="KW-1133">Transmembrane helix</keyword>
<feature type="domain" description="CBS" evidence="10">
    <location>
        <begin position="208"/>
        <end position="264"/>
    </location>
</feature>
<sequence>MSLPATSIADNTRLEDLRRVLEQGAVRQAARMLNALQPAEIAHLLESLPHKERELLWNLVDAEYDGEVLAYLHDDVREQLIALMDAGELIAAIGTLDTDDLADLIQDLPLAITREVVKSLDQQRRDRLEKALSYPEDSAGGLMNSDTVTVRPEMTLDVVIRYLRRLKDGLPDITDNLIVVDRKGRYLGVLYLTDLLTHDPEDSVAEAMTLDVQAIPATWSAREVATRFEQHDLVTAPVVDEEGNLLGRITVDDVMDVIREEADHQFLGQAGLSETEDMFAPVILSARRRALWLGINLLTAFLAAWVIGRFEDTIQQIVALAVLMPVVASMGGIAGTQTLTLAIRGLALGQLTSNNSRWLLMKELAVAAINSVIWALVVALIAWVWFSDPEIALVIGAAISINLLAAALAGALLPLALERFGIDPALAGGVILTTVTDVVGFLSFLGLATLFLL</sequence>
<accession>A0A850R9H2</accession>
<keyword evidence="3 9" id="KW-0813">Transport</keyword>
<dbReference type="InterPro" id="IPR000644">
    <property type="entry name" value="CBS_dom"/>
</dbReference>
<dbReference type="GO" id="GO:0005886">
    <property type="term" value="C:plasma membrane"/>
    <property type="evidence" value="ECO:0007669"/>
    <property type="project" value="UniProtKB-SubCell"/>
</dbReference>
<dbReference type="AlphaFoldDB" id="A0A850R9H2"/>
<dbReference type="SMART" id="SM00116">
    <property type="entry name" value="CBS"/>
    <property type="match status" value="2"/>
</dbReference>
<dbReference type="CDD" id="cd04606">
    <property type="entry name" value="CBS_pair_Mg_transporter"/>
    <property type="match status" value="1"/>
</dbReference>
<proteinExistence type="inferred from homology"/>
<dbReference type="Gene3D" id="1.10.357.20">
    <property type="entry name" value="SLC41 divalent cation transporters, integral membrane domain"/>
    <property type="match status" value="1"/>
</dbReference>
<comment type="function">
    <text evidence="9">Acts as a magnesium transporter.</text>
</comment>
<evidence type="ECO:0000256" key="6">
    <source>
        <dbReference type="ARBA" id="ARBA00022989"/>
    </source>
</evidence>
<feature type="transmembrane region" description="Helical" evidence="9">
    <location>
        <begin position="290"/>
        <end position="308"/>
    </location>
</feature>
<evidence type="ECO:0000313" key="11">
    <source>
        <dbReference type="EMBL" id="NVZ09928.1"/>
    </source>
</evidence>
<evidence type="ECO:0000256" key="1">
    <source>
        <dbReference type="ARBA" id="ARBA00004141"/>
    </source>
</evidence>
<dbReference type="Pfam" id="PF00571">
    <property type="entry name" value="CBS"/>
    <property type="match status" value="2"/>
</dbReference>
<keyword evidence="4 9" id="KW-0812">Transmembrane</keyword>
<evidence type="ECO:0000256" key="8">
    <source>
        <dbReference type="PROSITE-ProRule" id="PRU00703"/>
    </source>
</evidence>
<dbReference type="RefSeq" id="WP_176976676.1">
    <property type="nucleotide sequence ID" value="NZ_JABZEO010000007.1"/>
</dbReference>
<feature type="transmembrane region" description="Helical" evidence="9">
    <location>
        <begin position="314"/>
        <end position="343"/>
    </location>
</feature>
<evidence type="ECO:0000313" key="12">
    <source>
        <dbReference type="Proteomes" id="UP000592294"/>
    </source>
</evidence>
<dbReference type="GO" id="GO:0015095">
    <property type="term" value="F:magnesium ion transmembrane transporter activity"/>
    <property type="evidence" value="ECO:0007669"/>
    <property type="project" value="UniProtKB-UniRule"/>
</dbReference>
<keyword evidence="9" id="KW-1003">Cell membrane</keyword>
<comment type="caution">
    <text evidence="11">The sequence shown here is derived from an EMBL/GenBank/DDBJ whole genome shotgun (WGS) entry which is preliminary data.</text>
</comment>
<comment type="subcellular location">
    <subcellularLocation>
        <location evidence="9">Cell membrane</location>
        <topology evidence="9">Multi-pass membrane protein</topology>
    </subcellularLocation>
    <subcellularLocation>
        <location evidence="1">Membrane</location>
        <topology evidence="1">Multi-pass membrane protein</topology>
    </subcellularLocation>
</comment>
<dbReference type="SMART" id="SM00924">
    <property type="entry name" value="MgtE_N"/>
    <property type="match status" value="1"/>
</dbReference>